<keyword evidence="9" id="KW-1133">Transmembrane helix</keyword>
<dbReference type="EMBL" id="CP000482">
    <property type="protein sequence ID" value="ABL00793.1"/>
    <property type="molecule type" value="Genomic_DNA"/>
</dbReference>
<evidence type="ECO:0000256" key="8">
    <source>
        <dbReference type="RuleBase" id="RU003983"/>
    </source>
</evidence>
<evidence type="ECO:0000256" key="5">
    <source>
        <dbReference type="ARBA" id="ARBA00023049"/>
    </source>
</evidence>
<dbReference type="RefSeq" id="WP_011737011.1">
    <property type="nucleotide sequence ID" value="NC_008609.1"/>
</dbReference>
<evidence type="ECO:0000259" key="11">
    <source>
        <dbReference type="Pfam" id="PF16491"/>
    </source>
</evidence>
<protein>
    <submittedName>
        <fullName evidence="12">Ste24 endopeptidase</fullName>
        <ecNumber evidence="12">3.4.24.84</ecNumber>
    </submittedName>
</protein>
<evidence type="ECO:0000259" key="10">
    <source>
        <dbReference type="Pfam" id="PF01435"/>
    </source>
</evidence>
<dbReference type="AlphaFoldDB" id="A1ATX2"/>
<evidence type="ECO:0000256" key="1">
    <source>
        <dbReference type="ARBA" id="ARBA00022670"/>
    </source>
</evidence>
<dbReference type="GO" id="GO:0071586">
    <property type="term" value="P:CAAX-box protein processing"/>
    <property type="evidence" value="ECO:0007669"/>
    <property type="project" value="InterPro"/>
</dbReference>
<evidence type="ECO:0000256" key="7">
    <source>
        <dbReference type="PIRSR" id="PIRSR627057-2"/>
    </source>
</evidence>
<accession>A1ATX2</accession>
<dbReference type="GO" id="GO:0004222">
    <property type="term" value="F:metalloendopeptidase activity"/>
    <property type="evidence" value="ECO:0007669"/>
    <property type="project" value="InterPro"/>
</dbReference>
<feature type="binding site" evidence="7">
    <location>
        <position position="279"/>
    </location>
    <ligand>
        <name>Zn(2+)</name>
        <dbReference type="ChEBI" id="CHEBI:29105"/>
        <note>catalytic</note>
    </ligand>
</feature>
<dbReference type="InterPro" id="IPR032456">
    <property type="entry name" value="Peptidase_M48_N"/>
</dbReference>
<dbReference type="HOGENOM" id="CLU_025947_1_0_7"/>
<proteinExistence type="inferred from homology"/>
<evidence type="ECO:0000256" key="3">
    <source>
        <dbReference type="ARBA" id="ARBA00022801"/>
    </source>
</evidence>
<keyword evidence="5 8" id="KW-0482">Metalloprotease</keyword>
<feature type="transmembrane region" description="Helical" evidence="9">
    <location>
        <begin position="289"/>
        <end position="308"/>
    </location>
</feature>
<reference evidence="12 13" key="1">
    <citation type="submission" date="2006-10" db="EMBL/GenBank/DDBJ databases">
        <title>Complete sequence of chromosome of Pelobacter propionicus DSM 2379.</title>
        <authorList>
            <consortium name="US DOE Joint Genome Institute"/>
            <person name="Copeland A."/>
            <person name="Lucas S."/>
            <person name="Lapidus A."/>
            <person name="Barry K."/>
            <person name="Detter J.C."/>
            <person name="Glavina del Rio T."/>
            <person name="Hammon N."/>
            <person name="Israni S."/>
            <person name="Dalin E."/>
            <person name="Tice H."/>
            <person name="Pitluck S."/>
            <person name="Saunders E."/>
            <person name="Brettin T."/>
            <person name="Bruce D."/>
            <person name="Han C."/>
            <person name="Tapia R."/>
            <person name="Schmutz J."/>
            <person name="Larimer F."/>
            <person name="Land M."/>
            <person name="Hauser L."/>
            <person name="Kyrpides N."/>
            <person name="Kim E."/>
            <person name="Lovley D."/>
            <person name="Richardson P."/>
        </authorList>
    </citation>
    <scope>NUCLEOTIDE SEQUENCE [LARGE SCALE GENOMIC DNA]</scope>
    <source>
        <strain evidence="13">DSM 2379 / NBRC 103807 / OttBd1</strain>
    </source>
</reference>
<dbReference type="InterPro" id="IPR001915">
    <property type="entry name" value="Peptidase_M48"/>
</dbReference>
<feature type="binding site" evidence="7">
    <location>
        <position position="354"/>
    </location>
    <ligand>
        <name>Zn(2+)</name>
        <dbReference type="ChEBI" id="CHEBI:29105"/>
        <note>catalytic</note>
    </ligand>
</feature>
<dbReference type="EC" id="3.4.24.84" evidence="12"/>
<keyword evidence="3 8" id="KW-0378">Hydrolase</keyword>
<feature type="transmembrane region" description="Helical" evidence="9">
    <location>
        <begin position="144"/>
        <end position="166"/>
    </location>
</feature>
<organism evidence="12 13">
    <name type="scientific">Pelobacter propionicus (strain DSM 2379 / NBRC 103807 / OttBd1)</name>
    <dbReference type="NCBI Taxonomy" id="338966"/>
    <lineage>
        <taxon>Bacteria</taxon>
        <taxon>Pseudomonadati</taxon>
        <taxon>Thermodesulfobacteriota</taxon>
        <taxon>Desulfuromonadia</taxon>
        <taxon>Desulfuromonadales</taxon>
        <taxon>Desulfuromonadaceae</taxon>
        <taxon>Pelobacter</taxon>
    </lineage>
</organism>
<comment type="cofactor">
    <cofactor evidence="7 8">
        <name>Zn(2+)</name>
        <dbReference type="ChEBI" id="CHEBI:29105"/>
    </cofactor>
    <text evidence="7 8">Binds 1 zinc ion per subunit.</text>
</comment>
<dbReference type="CDD" id="cd07343">
    <property type="entry name" value="M48A_Zmpste24p_like"/>
    <property type="match status" value="1"/>
</dbReference>
<keyword evidence="13" id="KW-1185">Reference proteome</keyword>
<evidence type="ECO:0000256" key="2">
    <source>
        <dbReference type="ARBA" id="ARBA00022723"/>
    </source>
</evidence>
<feature type="transmembrane region" description="Helical" evidence="9">
    <location>
        <begin position="67"/>
        <end position="89"/>
    </location>
</feature>
<evidence type="ECO:0000313" key="12">
    <source>
        <dbReference type="EMBL" id="ABL00793.1"/>
    </source>
</evidence>
<feature type="transmembrane region" description="Helical" evidence="9">
    <location>
        <begin position="328"/>
        <end position="349"/>
    </location>
</feature>
<dbReference type="PANTHER" id="PTHR10120">
    <property type="entry name" value="CAAX PRENYL PROTEASE 1"/>
    <property type="match status" value="1"/>
</dbReference>
<keyword evidence="9" id="KW-0812">Transmembrane</keyword>
<dbReference type="GO" id="GO:0046872">
    <property type="term" value="F:metal ion binding"/>
    <property type="evidence" value="ECO:0007669"/>
    <property type="project" value="UniProtKB-KW"/>
</dbReference>
<dbReference type="STRING" id="338966.Ppro_3199"/>
<evidence type="ECO:0000313" key="13">
    <source>
        <dbReference type="Proteomes" id="UP000006732"/>
    </source>
</evidence>
<keyword evidence="2 7" id="KW-0479">Metal-binding</keyword>
<keyword evidence="9" id="KW-0472">Membrane</keyword>
<dbReference type="Pfam" id="PF01435">
    <property type="entry name" value="Peptidase_M48"/>
    <property type="match status" value="1"/>
</dbReference>
<feature type="active site" evidence="6">
    <location>
        <position position="276"/>
    </location>
</feature>
<evidence type="ECO:0000256" key="6">
    <source>
        <dbReference type="PIRSR" id="PIRSR627057-1"/>
    </source>
</evidence>
<comment type="similarity">
    <text evidence="8">Belongs to the peptidase M48 family.</text>
</comment>
<keyword evidence="1 8" id="KW-0645">Protease</keyword>
<feature type="domain" description="Peptidase M48" evidence="10">
    <location>
        <begin position="207"/>
        <end position="412"/>
    </location>
</feature>
<dbReference type="Proteomes" id="UP000006732">
    <property type="component" value="Chromosome"/>
</dbReference>
<name>A1ATX2_PELPD</name>
<feature type="active site" description="Proton donor" evidence="6">
    <location>
        <position position="358"/>
    </location>
</feature>
<dbReference type="eggNOG" id="COG0501">
    <property type="taxonomic scope" value="Bacteria"/>
</dbReference>
<keyword evidence="4 7" id="KW-0862">Zinc</keyword>
<feature type="domain" description="CAAX prenyl protease 1 N-terminal" evidence="11">
    <location>
        <begin position="25"/>
        <end position="202"/>
    </location>
</feature>
<dbReference type="Pfam" id="PF16491">
    <property type="entry name" value="Peptidase_M48_N"/>
    <property type="match status" value="1"/>
</dbReference>
<feature type="binding site" evidence="7">
    <location>
        <position position="275"/>
    </location>
    <ligand>
        <name>Zn(2+)</name>
        <dbReference type="ChEBI" id="CHEBI:29105"/>
        <note>catalytic</note>
    </ligand>
</feature>
<dbReference type="InterPro" id="IPR027057">
    <property type="entry name" value="CAXX_Prtase_1"/>
</dbReference>
<gene>
    <name evidence="12" type="ordered locus">Ppro_3199</name>
</gene>
<sequence>MTTFALLILFVVETAFAYWLRHINLEHLKRHGMAVPPGFEGAIDEEKLRSSTSYTLDSSRLGLWESLFNNLLLILFLFGGLLTLLDGFVAGLTPLLMTHGIFFFVAMVWGQAVLDIPFDLYGTFRIEARYGFNTTTPRLWLVDFLKSQAIGTLLLVFLLGAVFWLIQWSPGRWWVWVWGFMAVFSLFMMLISPYVVEPLFNTFEPVTEEGLEDEIRSLMEKAGLKVGRVMQMDASKRSRHSNAYFTGIGKVKRIVLYDTLIRQMSHGEIVAVLAHEIGHWKKGHVWKRLLWAELMALAGSWLFFQLLNWPGLPGLLGLPLSISLPARMVVVGFLASLALFPFEPLSAWYSRRHEREADRFAADLTGKPHDLASAMVKLSVENLSNLFPHPLYAWFYYSHPPAVERVRTLREMTESSRRQS</sequence>
<evidence type="ECO:0000256" key="9">
    <source>
        <dbReference type="SAM" id="Phobius"/>
    </source>
</evidence>
<dbReference type="Gene3D" id="3.30.2010.10">
    <property type="entry name" value="Metalloproteases ('zincins'), catalytic domain"/>
    <property type="match status" value="1"/>
</dbReference>
<dbReference type="OrthoDB" id="9781930at2"/>
<dbReference type="FunFam" id="3.30.2010.10:FF:000010">
    <property type="entry name" value="M48 family peptidase"/>
    <property type="match status" value="1"/>
</dbReference>
<dbReference type="KEGG" id="ppd:Ppro_3199"/>
<feature type="transmembrane region" description="Helical" evidence="9">
    <location>
        <begin position="173"/>
        <end position="196"/>
    </location>
</feature>
<evidence type="ECO:0000256" key="4">
    <source>
        <dbReference type="ARBA" id="ARBA00022833"/>
    </source>
</evidence>
<feature type="transmembrane region" description="Helical" evidence="9">
    <location>
        <begin position="101"/>
        <end position="124"/>
    </location>
</feature>